<reference evidence="1" key="1">
    <citation type="submission" date="2022-08" db="EMBL/GenBank/DDBJ databases">
        <title>Genome Sequence of Lecanicillium fungicola.</title>
        <authorList>
            <person name="Buettner E."/>
        </authorList>
    </citation>
    <scope>NUCLEOTIDE SEQUENCE</scope>
    <source>
        <strain evidence="1">Babe33</strain>
    </source>
</reference>
<dbReference type="EMBL" id="JANJQO010000138">
    <property type="protein sequence ID" value="KAJ2981311.1"/>
    <property type="molecule type" value="Genomic_DNA"/>
</dbReference>
<keyword evidence="2" id="KW-1185">Reference proteome</keyword>
<protein>
    <submittedName>
        <fullName evidence="1">Uncharacterized protein</fullName>
    </submittedName>
</protein>
<name>A0ACC1NS50_9HYPO</name>
<sequence length="306" mass="32778">MSNPATDSCPRDVGKPPVSVLGLGYMGSAMARIFIQNGHMVFLWNRSPDKATPLTALGGKACDTAEECVQASEIVISCITDSEAFGAVFKGIDSSSGAGRVLVDFTTGSPSQVSQSVELAKQRTFDAYIHGSILALPLQVGLPDTVALYSGPAKAFRGVESTLKCLGQARYLSEDPLQAGLEEVMLINVYYTMSAGFLQSMALLKRSGLWSPGLAEKFTVESVLPSLQATQESLVEIARQIDKQDYKTDGTGCRLGNHLSSLRNFIQTHQELKVAPLCLEPFADLVEKRILQGGGDEELSGLVDIL</sequence>
<accession>A0ACC1NS50</accession>
<gene>
    <name evidence="1" type="ORF">NQ176_g2104</name>
</gene>
<evidence type="ECO:0000313" key="1">
    <source>
        <dbReference type="EMBL" id="KAJ2981311.1"/>
    </source>
</evidence>
<organism evidence="1 2">
    <name type="scientific">Zarea fungicola</name>
    <dbReference type="NCBI Taxonomy" id="93591"/>
    <lineage>
        <taxon>Eukaryota</taxon>
        <taxon>Fungi</taxon>
        <taxon>Dikarya</taxon>
        <taxon>Ascomycota</taxon>
        <taxon>Pezizomycotina</taxon>
        <taxon>Sordariomycetes</taxon>
        <taxon>Hypocreomycetidae</taxon>
        <taxon>Hypocreales</taxon>
        <taxon>Cordycipitaceae</taxon>
        <taxon>Zarea</taxon>
    </lineage>
</organism>
<comment type="caution">
    <text evidence="1">The sequence shown here is derived from an EMBL/GenBank/DDBJ whole genome shotgun (WGS) entry which is preliminary data.</text>
</comment>
<proteinExistence type="predicted"/>
<evidence type="ECO:0000313" key="2">
    <source>
        <dbReference type="Proteomes" id="UP001143910"/>
    </source>
</evidence>
<dbReference type="Proteomes" id="UP001143910">
    <property type="component" value="Unassembled WGS sequence"/>
</dbReference>